<evidence type="ECO:0000256" key="3">
    <source>
        <dbReference type="ARBA" id="ARBA00022989"/>
    </source>
</evidence>
<evidence type="ECO:0000256" key="4">
    <source>
        <dbReference type="ARBA" id="ARBA00023136"/>
    </source>
</evidence>
<dbReference type="AlphaFoldDB" id="A0A6A6TFF8"/>
<evidence type="ECO:0000256" key="2">
    <source>
        <dbReference type="ARBA" id="ARBA00022692"/>
    </source>
</evidence>
<evidence type="ECO:0000313" key="7">
    <source>
        <dbReference type="EMBL" id="KAF2657374.1"/>
    </source>
</evidence>
<feature type="transmembrane region" description="Helical" evidence="5">
    <location>
        <begin position="65"/>
        <end position="86"/>
    </location>
</feature>
<evidence type="ECO:0000313" key="8">
    <source>
        <dbReference type="Proteomes" id="UP000799324"/>
    </source>
</evidence>
<evidence type="ECO:0000256" key="5">
    <source>
        <dbReference type="SAM" id="Phobius"/>
    </source>
</evidence>
<feature type="domain" description="MARVEL" evidence="6">
    <location>
        <begin position="16"/>
        <end position="162"/>
    </location>
</feature>
<proteinExistence type="predicted"/>
<feature type="transmembrane region" description="Helical" evidence="5">
    <location>
        <begin position="98"/>
        <end position="118"/>
    </location>
</feature>
<name>A0A6A6TFF8_9PLEO</name>
<reference evidence="7" key="1">
    <citation type="journal article" date="2020" name="Stud. Mycol.">
        <title>101 Dothideomycetes genomes: a test case for predicting lifestyles and emergence of pathogens.</title>
        <authorList>
            <person name="Haridas S."/>
            <person name="Albert R."/>
            <person name="Binder M."/>
            <person name="Bloem J."/>
            <person name="Labutti K."/>
            <person name="Salamov A."/>
            <person name="Andreopoulos B."/>
            <person name="Baker S."/>
            <person name="Barry K."/>
            <person name="Bills G."/>
            <person name="Bluhm B."/>
            <person name="Cannon C."/>
            <person name="Castanera R."/>
            <person name="Culley D."/>
            <person name="Daum C."/>
            <person name="Ezra D."/>
            <person name="Gonzalez J."/>
            <person name="Henrissat B."/>
            <person name="Kuo A."/>
            <person name="Liang C."/>
            <person name="Lipzen A."/>
            <person name="Lutzoni F."/>
            <person name="Magnuson J."/>
            <person name="Mondo S."/>
            <person name="Nolan M."/>
            <person name="Ohm R."/>
            <person name="Pangilinan J."/>
            <person name="Park H.-J."/>
            <person name="Ramirez L."/>
            <person name="Alfaro M."/>
            <person name="Sun H."/>
            <person name="Tritt A."/>
            <person name="Yoshinaga Y."/>
            <person name="Zwiers L.-H."/>
            <person name="Turgeon B."/>
            <person name="Goodwin S."/>
            <person name="Spatafora J."/>
            <person name="Crous P."/>
            <person name="Grigoriev I."/>
        </authorList>
    </citation>
    <scope>NUCLEOTIDE SEQUENCE</scope>
    <source>
        <strain evidence="7">CBS 122681</strain>
    </source>
</reference>
<evidence type="ECO:0000259" key="6">
    <source>
        <dbReference type="Pfam" id="PF01284"/>
    </source>
</evidence>
<dbReference type="EMBL" id="MU004326">
    <property type="protein sequence ID" value="KAF2657374.1"/>
    <property type="molecule type" value="Genomic_DNA"/>
</dbReference>
<keyword evidence="8" id="KW-1185">Reference proteome</keyword>
<accession>A0A6A6TFF8</accession>
<keyword evidence="3 5" id="KW-1133">Transmembrane helix</keyword>
<gene>
    <name evidence="7" type="ORF">K491DRAFT_331434</name>
</gene>
<organism evidence="7 8">
    <name type="scientific">Lophiostoma macrostomum CBS 122681</name>
    <dbReference type="NCBI Taxonomy" id="1314788"/>
    <lineage>
        <taxon>Eukaryota</taxon>
        <taxon>Fungi</taxon>
        <taxon>Dikarya</taxon>
        <taxon>Ascomycota</taxon>
        <taxon>Pezizomycotina</taxon>
        <taxon>Dothideomycetes</taxon>
        <taxon>Pleosporomycetidae</taxon>
        <taxon>Pleosporales</taxon>
        <taxon>Lophiostomataceae</taxon>
        <taxon>Lophiostoma</taxon>
    </lineage>
</organism>
<feature type="transmembrane region" description="Helical" evidence="5">
    <location>
        <begin position="21"/>
        <end position="45"/>
    </location>
</feature>
<dbReference type="Proteomes" id="UP000799324">
    <property type="component" value="Unassembled WGS sequence"/>
</dbReference>
<dbReference type="InterPro" id="IPR008253">
    <property type="entry name" value="Marvel"/>
</dbReference>
<keyword evidence="2 5" id="KW-0812">Transmembrane</keyword>
<evidence type="ECO:0000256" key="1">
    <source>
        <dbReference type="ARBA" id="ARBA00004141"/>
    </source>
</evidence>
<keyword evidence="4 5" id="KW-0472">Membrane</keyword>
<dbReference type="OrthoDB" id="3798631at2759"/>
<dbReference type="GO" id="GO:0016020">
    <property type="term" value="C:membrane"/>
    <property type="evidence" value="ECO:0007669"/>
    <property type="project" value="UniProtKB-SubCell"/>
</dbReference>
<comment type="subcellular location">
    <subcellularLocation>
        <location evidence="1">Membrane</location>
        <topology evidence="1">Multi-pass membrane protein</topology>
    </subcellularLocation>
</comment>
<protein>
    <recommendedName>
        <fullName evidence="6">MARVEL domain-containing protein</fullName>
    </recommendedName>
</protein>
<sequence>MANFKGGAVPIPRWILGIRALQLFFAILVLALTAYALSVFSGGPVCYSFQPRDCPTKTHQLQPPLIATIIIAVLTLVPILLLTTPLHLMQRRIYDPRIALVLDGFALLYWLAAFTAMACYHDIFHYYGSSYAVFAVNSDVVQCRSCRRAWKAGVAATVFSAIEL</sequence>
<dbReference type="Pfam" id="PF01284">
    <property type="entry name" value="MARVEL"/>
    <property type="match status" value="1"/>
</dbReference>